<dbReference type="EMBL" id="MU157859">
    <property type="protein sequence ID" value="KAF9527639.1"/>
    <property type="molecule type" value="Genomic_DNA"/>
</dbReference>
<name>A0A9P6EEN3_9AGAR</name>
<evidence type="ECO:0000313" key="1">
    <source>
        <dbReference type="EMBL" id="KAF9527639.1"/>
    </source>
</evidence>
<dbReference type="Gene3D" id="1.20.1280.50">
    <property type="match status" value="1"/>
</dbReference>
<dbReference type="PANTHER" id="PTHR38926:SF72">
    <property type="entry name" value="IM:7136021-RELATED"/>
    <property type="match status" value="1"/>
</dbReference>
<comment type="caution">
    <text evidence="1">The sequence shown here is derived from an EMBL/GenBank/DDBJ whole genome shotgun (WGS) entry which is preliminary data.</text>
</comment>
<organism evidence="1 2">
    <name type="scientific">Crepidotus variabilis</name>
    <dbReference type="NCBI Taxonomy" id="179855"/>
    <lineage>
        <taxon>Eukaryota</taxon>
        <taxon>Fungi</taxon>
        <taxon>Dikarya</taxon>
        <taxon>Basidiomycota</taxon>
        <taxon>Agaricomycotina</taxon>
        <taxon>Agaricomycetes</taxon>
        <taxon>Agaricomycetidae</taxon>
        <taxon>Agaricales</taxon>
        <taxon>Agaricineae</taxon>
        <taxon>Crepidotaceae</taxon>
        <taxon>Crepidotus</taxon>
    </lineage>
</organism>
<dbReference type="Proteomes" id="UP000807306">
    <property type="component" value="Unassembled WGS sequence"/>
</dbReference>
<evidence type="ECO:0000313" key="2">
    <source>
        <dbReference type="Proteomes" id="UP000807306"/>
    </source>
</evidence>
<gene>
    <name evidence="1" type="ORF">CPB83DRAFT_907458</name>
</gene>
<evidence type="ECO:0008006" key="3">
    <source>
        <dbReference type="Google" id="ProtNLM"/>
    </source>
</evidence>
<dbReference type="OrthoDB" id="2883937at2759"/>
<accession>A0A9P6EEN3</accession>
<proteinExistence type="predicted"/>
<keyword evidence="2" id="KW-1185">Reference proteome</keyword>
<dbReference type="PANTHER" id="PTHR38926">
    <property type="entry name" value="F-BOX DOMAIN CONTAINING PROTEIN, EXPRESSED"/>
    <property type="match status" value="1"/>
</dbReference>
<reference evidence="1" key="1">
    <citation type="submission" date="2020-11" db="EMBL/GenBank/DDBJ databases">
        <authorList>
            <consortium name="DOE Joint Genome Institute"/>
            <person name="Ahrendt S."/>
            <person name="Riley R."/>
            <person name="Andreopoulos W."/>
            <person name="Labutti K."/>
            <person name="Pangilinan J."/>
            <person name="Ruiz-Duenas F.J."/>
            <person name="Barrasa J.M."/>
            <person name="Sanchez-Garcia M."/>
            <person name="Camarero S."/>
            <person name="Miyauchi S."/>
            <person name="Serrano A."/>
            <person name="Linde D."/>
            <person name="Babiker R."/>
            <person name="Drula E."/>
            <person name="Ayuso-Fernandez I."/>
            <person name="Pacheco R."/>
            <person name="Padilla G."/>
            <person name="Ferreira P."/>
            <person name="Barriuso J."/>
            <person name="Kellner H."/>
            <person name="Castanera R."/>
            <person name="Alfaro M."/>
            <person name="Ramirez L."/>
            <person name="Pisabarro A.G."/>
            <person name="Kuo A."/>
            <person name="Tritt A."/>
            <person name="Lipzen A."/>
            <person name="He G."/>
            <person name="Yan M."/>
            <person name="Ng V."/>
            <person name="Cullen D."/>
            <person name="Martin F."/>
            <person name="Rosso M.-N."/>
            <person name="Henrissat B."/>
            <person name="Hibbett D."/>
            <person name="Martinez A.T."/>
            <person name="Grigoriev I.V."/>
        </authorList>
    </citation>
    <scope>NUCLEOTIDE SEQUENCE</scope>
    <source>
        <strain evidence="1">CBS 506.95</strain>
    </source>
</reference>
<dbReference type="AlphaFoldDB" id="A0A9P6EEN3"/>
<dbReference type="SUPFAM" id="SSF52047">
    <property type="entry name" value="RNI-like"/>
    <property type="match status" value="1"/>
</dbReference>
<sequence length="548" mass="62758">MNSDCDLESLESLEPLDDWDTSSDNYDGLSSSDEFIARLKWTISRKTMKTVAFLQLNEGMEVSLIQACLRRAYVINCSASVSSLPHEILSLIFQGLYYHFLNEEYDEDYNTRPRPEVVVSHVCRFWRDVSLSVPSLWAMIELHSTSRHLEARKAVQPERVREYLARSRNHLLDISVELHGSAAQQANALNLVIPHVDRWETLHVGLGEIFAMGTIASLLSSLSAPRLTNLTIIPQLDRTEERGFEYLPSPQIFTEGAPELSVVRLFSLAMMGLQPPLSNVTTLVLCKLPQYRWPPSIEVGWHMVKPVLSSPNLENLALSGYWFDPPHNAEPAQLLMPKLCHLHFDEFQETDLFWLLWNFNAPKLESLTFKHIAFEITDDDDDDLIPEVNVFASLRTLIFNECKPRPSLVPYISQLCPSTTHLAIVSSWGGQGSFKDFVDPEKEPIPWLKLNTITIDFYDSSSHTECDSLEELLIWLLNRKERNIGVKVLRTRKRYGSLAQRDKVESELIQQLGGVVGRIENFSRKGFMLWPPYDRGLGEVDKRRYVRV</sequence>
<protein>
    <recommendedName>
        <fullName evidence="3">F-box domain-containing protein</fullName>
    </recommendedName>
</protein>